<organism evidence="7 8">
    <name type="scientific">Qipengyuania oceanensis</name>
    <dbReference type="NCBI Taxonomy" id="1463597"/>
    <lineage>
        <taxon>Bacteria</taxon>
        <taxon>Pseudomonadati</taxon>
        <taxon>Pseudomonadota</taxon>
        <taxon>Alphaproteobacteria</taxon>
        <taxon>Sphingomonadales</taxon>
        <taxon>Erythrobacteraceae</taxon>
        <taxon>Qipengyuania</taxon>
    </lineage>
</organism>
<dbReference type="AlphaFoldDB" id="A0A844YH51"/>
<dbReference type="InterPro" id="IPR010111">
    <property type="entry name" value="Kynureninase"/>
</dbReference>
<feature type="binding site" evidence="4">
    <location>
        <position position="106"/>
    </location>
    <ligand>
        <name>pyridoxal 5'-phosphate</name>
        <dbReference type="ChEBI" id="CHEBI:597326"/>
    </ligand>
</feature>
<dbReference type="GO" id="GO:0043420">
    <property type="term" value="P:anthranilate metabolic process"/>
    <property type="evidence" value="ECO:0007669"/>
    <property type="project" value="TreeGrafter"/>
</dbReference>
<feature type="binding site" evidence="4">
    <location>
        <position position="261"/>
    </location>
    <ligand>
        <name>pyridoxal 5'-phosphate</name>
        <dbReference type="ChEBI" id="CHEBI:597326"/>
    </ligand>
</feature>
<reference evidence="7 8" key="1">
    <citation type="submission" date="2019-12" db="EMBL/GenBank/DDBJ databases">
        <title>Genomic-based taxomic classification of the family Erythrobacteraceae.</title>
        <authorList>
            <person name="Xu L."/>
        </authorList>
    </citation>
    <scope>NUCLEOTIDE SEQUENCE [LARGE SCALE GENOMIC DNA]</scope>
    <source>
        <strain evidence="7 8">MCCC 1A09965</strain>
    </source>
</reference>
<dbReference type="EMBL" id="WTYN01000001">
    <property type="protein sequence ID" value="MXO63242.1"/>
    <property type="molecule type" value="Genomic_DNA"/>
</dbReference>
<keyword evidence="2 4" id="KW-0378">Hydrolase</keyword>
<evidence type="ECO:0000256" key="6">
    <source>
        <dbReference type="PIRNR" id="PIRNR038800"/>
    </source>
</evidence>
<dbReference type="GO" id="GO:0009435">
    <property type="term" value="P:NAD+ biosynthetic process"/>
    <property type="evidence" value="ECO:0007669"/>
    <property type="project" value="UniProtKB-UniRule"/>
</dbReference>
<keyword evidence="1 4" id="KW-0662">Pyridine nucleotide biosynthesis</keyword>
<dbReference type="PIRSF" id="PIRSF038800">
    <property type="entry name" value="KYNU"/>
    <property type="match status" value="1"/>
</dbReference>
<dbReference type="Gene3D" id="3.40.640.10">
    <property type="entry name" value="Type I PLP-dependent aspartate aminotransferase-like (Major domain)"/>
    <property type="match status" value="1"/>
</dbReference>
<name>A0A844YH51_9SPHN</name>
<dbReference type="RefSeq" id="WP_160674554.1">
    <property type="nucleotide sequence ID" value="NZ_WTYN01000001.1"/>
</dbReference>
<comment type="catalytic activity">
    <reaction evidence="4 6">
        <text>L-kynurenine + H2O = anthranilate + L-alanine + H(+)</text>
        <dbReference type="Rhea" id="RHEA:16813"/>
        <dbReference type="ChEBI" id="CHEBI:15377"/>
        <dbReference type="ChEBI" id="CHEBI:15378"/>
        <dbReference type="ChEBI" id="CHEBI:16567"/>
        <dbReference type="ChEBI" id="CHEBI:57959"/>
        <dbReference type="ChEBI" id="CHEBI:57972"/>
        <dbReference type="EC" id="3.7.1.3"/>
    </reaction>
</comment>
<feature type="binding site" evidence="4">
    <location>
        <position position="287"/>
    </location>
    <ligand>
        <name>pyridoxal 5'-phosphate</name>
        <dbReference type="ChEBI" id="CHEBI:597326"/>
    </ligand>
</feature>
<evidence type="ECO:0000256" key="5">
    <source>
        <dbReference type="NCBIfam" id="TIGR01814"/>
    </source>
</evidence>
<dbReference type="PANTHER" id="PTHR14084:SF0">
    <property type="entry name" value="KYNURENINASE"/>
    <property type="match status" value="1"/>
</dbReference>
<dbReference type="GO" id="GO:0019805">
    <property type="term" value="P:quinolinate biosynthetic process"/>
    <property type="evidence" value="ECO:0007669"/>
    <property type="project" value="UniProtKB-UniRule"/>
</dbReference>
<feature type="binding site" evidence="4">
    <location>
        <begin position="137"/>
        <end position="140"/>
    </location>
    <ligand>
        <name>pyridoxal 5'-phosphate</name>
        <dbReference type="ChEBI" id="CHEBI:597326"/>
    </ligand>
</feature>
<dbReference type="OrthoDB" id="9812626at2"/>
<feature type="binding site" evidence="4">
    <location>
        <position position="231"/>
    </location>
    <ligand>
        <name>pyridoxal 5'-phosphate</name>
        <dbReference type="ChEBI" id="CHEBI:597326"/>
    </ligand>
</feature>
<evidence type="ECO:0000256" key="3">
    <source>
        <dbReference type="ARBA" id="ARBA00022898"/>
    </source>
</evidence>
<dbReference type="Proteomes" id="UP000445582">
    <property type="component" value="Unassembled WGS sequence"/>
</dbReference>
<dbReference type="InterPro" id="IPR015421">
    <property type="entry name" value="PyrdxlP-dep_Trfase_major"/>
</dbReference>
<dbReference type="GO" id="GO:0030429">
    <property type="term" value="F:kynureninase activity"/>
    <property type="evidence" value="ECO:0007669"/>
    <property type="project" value="UniProtKB-UniRule"/>
</dbReference>
<comment type="caution">
    <text evidence="7">The sequence shown here is derived from an EMBL/GenBank/DDBJ whole genome shotgun (WGS) entry which is preliminary data.</text>
</comment>
<dbReference type="GO" id="GO:0019441">
    <property type="term" value="P:L-tryptophan catabolic process to kynurenine"/>
    <property type="evidence" value="ECO:0007669"/>
    <property type="project" value="TreeGrafter"/>
</dbReference>
<evidence type="ECO:0000256" key="2">
    <source>
        <dbReference type="ARBA" id="ARBA00022801"/>
    </source>
</evidence>
<evidence type="ECO:0000256" key="4">
    <source>
        <dbReference type="HAMAP-Rule" id="MF_01970"/>
    </source>
</evidence>
<keyword evidence="3 4" id="KW-0663">Pyridoxal phosphate</keyword>
<protein>
    <recommendedName>
        <fullName evidence="4 5">Kynureninase</fullName>
        <ecNumber evidence="4 5">3.7.1.3</ecNumber>
    </recommendedName>
    <alternativeName>
        <fullName evidence="4">L-kynurenine hydrolase</fullName>
    </alternativeName>
</protein>
<dbReference type="GO" id="GO:0005737">
    <property type="term" value="C:cytoplasm"/>
    <property type="evidence" value="ECO:0007669"/>
    <property type="project" value="UniProtKB-UniRule"/>
</dbReference>
<dbReference type="GO" id="GO:0097053">
    <property type="term" value="P:L-kynurenine catabolic process"/>
    <property type="evidence" value="ECO:0007669"/>
    <property type="project" value="UniProtKB-UniRule"/>
</dbReference>
<dbReference type="InterPro" id="IPR015422">
    <property type="entry name" value="PyrdxlP-dep_Trfase_small"/>
</dbReference>
<comment type="subunit">
    <text evidence="4 6">Homodimer.</text>
</comment>
<dbReference type="SUPFAM" id="SSF53383">
    <property type="entry name" value="PLP-dependent transferases"/>
    <property type="match status" value="1"/>
</dbReference>
<evidence type="ECO:0000313" key="8">
    <source>
        <dbReference type="Proteomes" id="UP000445582"/>
    </source>
</evidence>
<comment type="similarity">
    <text evidence="4 6">Belongs to the kynureninase family.</text>
</comment>
<evidence type="ECO:0000256" key="1">
    <source>
        <dbReference type="ARBA" id="ARBA00022642"/>
    </source>
</evidence>
<dbReference type="Gene3D" id="3.90.1150.10">
    <property type="entry name" value="Aspartate Aminotransferase, domain 1"/>
    <property type="match status" value="1"/>
</dbReference>
<dbReference type="PANTHER" id="PTHR14084">
    <property type="entry name" value="KYNURENINASE"/>
    <property type="match status" value="1"/>
</dbReference>
<feature type="binding site" evidence="4">
    <location>
        <position position="209"/>
    </location>
    <ligand>
        <name>pyridoxal 5'-phosphate</name>
        <dbReference type="ChEBI" id="CHEBI:597326"/>
    </ligand>
</feature>
<dbReference type="UniPathway" id="UPA00253">
    <property type="reaction ID" value="UER00329"/>
</dbReference>
<feature type="binding site" evidence="4">
    <location>
        <position position="206"/>
    </location>
    <ligand>
        <name>pyridoxal 5'-phosphate</name>
        <dbReference type="ChEBI" id="CHEBI:597326"/>
    </ligand>
</feature>
<feature type="modified residue" description="N6-(pyridoxal phosphate)lysine" evidence="4">
    <location>
        <position position="232"/>
    </location>
</feature>
<dbReference type="GO" id="GO:0030170">
    <property type="term" value="F:pyridoxal phosphate binding"/>
    <property type="evidence" value="ECO:0007669"/>
    <property type="project" value="UniProtKB-UniRule"/>
</dbReference>
<proteinExistence type="inferred from homology"/>
<evidence type="ECO:0000313" key="7">
    <source>
        <dbReference type="EMBL" id="MXO63242.1"/>
    </source>
</evidence>
<dbReference type="Pfam" id="PF22580">
    <property type="entry name" value="KYNU_C"/>
    <property type="match status" value="1"/>
</dbReference>
<comment type="pathway">
    <text evidence="4 6">Cofactor biosynthesis; NAD(+) biosynthesis; quinolinate from L-kynurenine: step 2/3.</text>
</comment>
<sequence>MTTEAEAQRLDAADPLRHFRGRFDLPEGVLYLDGNSLGPLPNSTRERLHTVIDGEWGDGLIRSWNRLPDKLGGGGEWITLPQRIGAAIAPLIGAQAHEVIACDSTSVNIFKLIWAALRMQAGDDGRRKVVLSEPGNFPTDLYMIEGLERQGLAERRLAGVDDIEAALDEDVALLMLTHVHYKTGRMLDMARLTAAAHDRGALVLWDLSHSVGAVPVELARAKADFAVGCGYKYLNGGPGAPAFAFVAERHLHALEQPLTGWFGHAKPFDFDDDYVPANGIDRLLCGTPQVLGMSALESGVAITAEAGIDALVAKSRALSEFFRACVSRLLPDLPCVSPDDPAGRGSQLSFRHEHAYPICQALIARGVIGDFRAPDILRFGFGPLYIGYEDLLRAAEHLAEVVATGEWDREEFRARAAVT</sequence>
<dbReference type="EC" id="3.7.1.3" evidence="4 5"/>
<accession>A0A844YH51</accession>
<feature type="binding site" evidence="4">
    <location>
        <position position="177"/>
    </location>
    <ligand>
        <name>pyridoxal 5'-phosphate</name>
        <dbReference type="ChEBI" id="CHEBI:597326"/>
    </ligand>
</feature>
<dbReference type="InterPro" id="IPR015424">
    <property type="entry name" value="PyrdxlP-dep_Trfase"/>
</dbReference>
<gene>
    <name evidence="4 7" type="primary">kynU</name>
    <name evidence="7" type="ORF">GRI48_09485</name>
</gene>
<dbReference type="HAMAP" id="MF_01970">
    <property type="entry name" value="Kynureninase"/>
    <property type="match status" value="1"/>
</dbReference>
<feature type="binding site" evidence="4">
    <location>
        <position position="105"/>
    </location>
    <ligand>
        <name>pyridoxal 5'-phosphate</name>
        <dbReference type="ChEBI" id="CHEBI:597326"/>
    </ligand>
</feature>
<dbReference type="UniPathway" id="UPA00334">
    <property type="reaction ID" value="UER00455"/>
</dbReference>
<comment type="catalytic activity">
    <reaction evidence="6">
        <text>3-hydroxy-L-kynurenine + H2O = 3-hydroxyanthranilate + L-alanine + H(+)</text>
        <dbReference type="Rhea" id="RHEA:25143"/>
        <dbReference type="ChEBI" id="CHEBI:15377"/>
        <dbReference type="ChEBI" id="CHEBI:15378"/>
        <dbReference type="ChEBI" id="CHEBI:36559"/>
        <dbReference type="ChEBI" id="CHEBI:57972"/>
        <dbReference type="ChEBI" id="CHEBI:58125"/>
        <dbReference type="EC" id="3.7.1.3"/>
    </reaction>
</comment>
<dbReference type="NCBIfam" id="TIGR01814">
    <property type="entry name" value="kynureninase"/>
    <property type="match status" value="1"/>
</dbReference>
<comment type="function">
    <text evidence="4 6">Catalyzes the cleavage of L-kynurenine (L-Kyn) and L-3-hydroxykynurenine (L-3OHKyn) into anthranilic acid (AA) and 3-hydroxyanthranilic acid (3-OHAA), respectively.</text>
</comment>
<keyword evidence="8" id="KW-1185">Reference proteome</keyword>
<comment type="cofactor">
    <cofactor evidence="4 6">
        <name>pyridoxal 5'-phosphate</name>
        <dbReference type="ChEBI" id="CHEBI:597326"/>
    </cofactor>
</comment>
<comment type="pathway">
    <text evidence="4 6">Amino-acid degradation; L-kynurenine degradation; L-alanine and anthranilate from L-kynurenine: step 1/1.</text>
</comment>